<dbReference type="RefSeq" id="WP_146529446.1">
    <property type="nucleotide sequence ID" value="NZ_SJPV01000010.1"/>
</dbReference>
<comment type="caution">
    <text evidence="3">The sequence shown here is derived from an EMBL/GenBank/DDBJ whole genome shotgun (WGS) entry which is preliminary data.</text>
</comment>
<dbReference type="InterPro" id="IPR036705">
    <property type="entry name" value="Ribosyl_crysJ1_sf"/>
</dbReference>
<feature type="chain" id="PRO_5022836443" evidence="2">
    <location>
        <begin position="33"/>
        <end position="409"/>
    </location>
</feature>
<sequence length="409" mass="44697" precursor="true">MNNTINHSRRRLLKTTAATGLGASLIPSSLFAEGAVDPKTLEIYRTKAMGCFVGAAIADAMGGPTECQHYLRIAEMFPDFQNHIRYDTPGTFFKLRPGYALDAAAGSITDDTFIRMDLAGYLLGTDVPYDAASFAPWLLQHADFSNWWKVAVRPLKRIEKGEVAPEEAGVDHKQGGGGGWWQPVSMLYAGDPQKASAVTTAMCKIWKAPLEEDILSSVVAGQAAAYKKGATVDSVVQAVLDDSGELTKKLFTRAVEIAQKAKSPTELYEELYKHCLVKSCTTDVDGPMPERLEPEVRMEPKGYNGILFAEQQPLALAYFVYGQGDPYKTVLTGVKGGRDADSITCNSAAWLGALSGMEVWPKKWVDVVQNANLKRMNLLKTGNELIEKGIANKTVRFDRMGWGDRLAAC</sequence>
<protein>
    <submittedName>
        <fullName evidence="3">ADP-ribosylglycohydrolase</fullName>
    </submittedName>
</protein>
<dbReference type="GO" id="GO:0046872">
    <property type="term" value="F:metal ion binding"/>
    <property type="evidence" value="ECO:0007669"/>
    <property type="project" value="UniProtKB-KW"/>
</dbReference>
<reference evidence="3 4" key="1">
    <citation type="submission" date="2019-02" db="EMBL/GenBank/DDBJ databases">
        <title>Deep-cultivation of Planctomycetes and their phenomic and genomic characterization uncovers novel biology.</title>
        <authorList>
            <person name="Wiegand S."/>
            <person name="Jogler M."/>
            <person name="Boedeker C."/>
            <person name="Pinto D."/>
            <person name="Vollmers J."/>
            <person name="Rivas-Marin E."/>
            <person name="Kohn T."/>
            <person name="Peeters S.H."/>
            <person name="Heuer A."/>
            <person name="Rast P."/>
            <person name="Oberbeckmann S."/>
            <person name="Bunk B."/>
            <person name="Jeske O."/>
            <person name="Meyerdierks A."/>
            <person name="Storesund J.E."/>
            <person name="Kallscheuer N."/>
            <person name="Luecker S."/>
            <person name="Lage O.M."/>
            <person name="Pohl T."/>
            <person name="Merkel B.J."/>
            <person name="Hornburger P."/>
            <person name="Mueller R.-W."/>
            <person name="Bruemmer F."/>
            <person name="Labrenz M."/>
            <person name="Spormann A.M."/>
            <person name="Op Den Camp H."/>
            <person name="Overmann J."/>
            <person name="Amann R."/>
            <person name="Jetten M.S.M."/>
            <person name="Mascher T."/>
            <person name="Medema M.H."/>
            <person name="Devos D.P."/>
            <person name="Kaster A.-K."/>
            <person name="Ovreas L."/>
            <person name="Rohde M."/>
            <person name="Galperin M.Y."/>
            <person name="Jogler C."/>
        </authorList>
    </citation>
    <scope>NUCLEOTIDE SEQUENCE [LARGE SCALE GENOMIC DNA]</scope>
    <source>
        <strain evidence="3 4">Poly41</strain>
    </source>
</reference>
<keyword evidence="1" id="KW-0479">Metal-binding</keyword>
<comment type="cofactor">
    <cofactor evidence="1">
        <name>Mg(2+)</name>
        <dbReference type="ChEBI" id="CHEBI:18420"/>
    </cofactor>
    <text evidence="1">Binds 2 magnesium ions per subunit.</text>
</comment>
<organism evidence="3 4">
    <name type="scientific">Novipirellula artificiosorum</name>
    <dbReference type="NCBI Taxonomy" id="2528016"/>
    <lineage>
        <taxon>Bacteria</taxon>
        <taxon>Pseudomonadati</taxon>
        <taxon>Planctomycetota</taxon>
        <taxon>Planctomycetia</taxon>
        <taxon>Pirellulales</taxon>
        <taxon>Pirellulaceae</taxon>
        <taxon>Novipirellula</taxon>
    </lineage>
</organism>
<name>A0A5C6D8M0_9BACT</name>
<dbReference type="AlphaFoldDB" id="A0A5C6D8M0"/>
<keyword evidence="2" id="KW-0732">Signal</keyword>
<dbReference type="Pfam" id="PF03747">
    <property type="entry name" value="ADP_ribosyl_GH"/>
    <property type="match status" value="1"/>
</dbReference>
<keyword evidence="4" id="KW-1185">Reference proteome</keyword>
<evidence type="ECO:0000313" key="4">
    <source>
        <dbReference type="Proteomes" id="UP000319143"/>
    </source>
</evidence>
<evidence type="ECO:0000256" key="2">
    <source>
        <dbReference type="SAM" id="SignalP"/>
    </source>
</evidence>
<dbReference type="Gene3D" id="1.10.4080.10">
    <property type="entry name" value="ADP-ribosylation/Crystallin J1"/>
    <property type="match status" value="1"/>
</dbReference>
<dbReference type="Proteomes" id="UP000319143">
    <property type="component" value="Unassembled WGS sequence"/>
</dbReference>
<proteinExistence type="predicted"/>
<feature type="binding site" evidence="1">
    <location>
        <position position="339"/>
    </location>
    <ligand>
        <name>Mg(2+)</name>
        <dbReference type="ChEBI" id="CHEBI:18420"/>
        <label>1</label>
    </ligand>
</feature>
<feature type="signal peptide" evidence="2">
    <location>
        <begin position="1"/>
        <end position="32"/>
    </location>
</feature>
<evidence type="ECO:0000256" key="1">
    <source>
        <dbReference type="PIRSR" id="PIRSR605502-1"/>
    </source>
</evidence>
<feature type="binding site" evidence="1">
    <location>
        <position position="342"/>
    </location>
    <ligand>
        <name>Mg(2+)</name>
        <dbReference type="ChEBI" id="CHEBI:18420"/>
        <label>1</label>
    </ligand>
</feature>
<accession>A0A5C6D8M0</accession>
<feature type="binding site" evidence="1">
    <location>
        <position position="109"/>
    </location>
    <ligand>
        <name>Mg(2+)</name>
        <dbReference type="ChEBI" id="CHEBI:18420"/>
        <label>1</label>
    </ligand>
</feature>
<gene>
    <name evidence="3" type="ORF">Poly41_49420</name>
</gene>
<evidence type="ECO:0000313" key="3">
    <source>
        <dbReference type="EMBL" id="TWU33190.1"/>
    </source>
</evidence>
<feature type="binding site" evidence="1">
    <location>
        <position position="110"/>
    </location>
    <ligand>
        <name>Mg(2+)</name>
        <dbReference type="ChEBI" id="CHEBI:18420"/>
        <label>1</label>
    </ligand>
</feature>
<feature type="binding site" evidence="1">
    <location>
        <position position="341"/>
    </location>
    <ligand>
        <name>Mg(2+)</name>
        <dbReference type="ChEBI" id="CHEBI:18420"/>
        <label>1</label>
    </ligand>
</feature>
<dbReference type="PROSITE" id="PS51318">
    <property type="entry name" value="TAT"/>
    <property type="match status" value="1"/>
</dbReference>
<dbReference type="SUPFAM" id="SSF101478">
    <property type="entry name" value="ADP-ribosylglycohydrolase"/>
    <property type="match status" value="1"/>
</dbReference>
<keyword evidence="1" id="KW-0460">Magnesium</keyword>
<dbReference type="InterPro" id="IPR005502">
    <property type="entry name" value="Ribosyl_crysJ1"/>
</dbReference>
<dbReference type="GO" id="GO:0016787">
    <property type="term" value="F:hydrolase activity"/>
    <property type="evidence" value="ECO:0007669"/>
    <property type="project" value="UniProtKB-KW"/>
</dbReference>
<dbReference type="OrthoDB" id="9798107at2"/>
<dbReference type="InterPro" id="IPR006311">
    <property type="entry name" value="TAT_signal"/>
</dbReference>
<dbReference type="EMBL" id="SJPV01000010">
    <property type="protein sequence ID" value="TWU33190.1"/>
    <property type="molecule type" value="Genomic_DNA"/>
</dbReference>
<keyword evidence="3" id="KW-0378">Hydrolase</keyword>
<feature type="binding site" evidence="1">
    <location>
        <position position="111"/>
    </location>
    <ligand>
        <name>Mg(2+)</name>
        <dbReference type="ChEBI" id="CHEBI:18420"/>
        <label>1</label>
    </ligand>
</feature>